<evidence type="ECO:0000313" key="2">
    <source>
        <dbReference type="Proteomes" id="UP000015105"/>
    </source>
</evidence>
<sequence>FPLPDSLRFSIHLRFLAGLLELADRRKEG</sequence>
<protein>
    <submittedName>
        <fullName evidence="1">Uncharacterized protein</fullName>
    </submittedName>
</protein>
<evidence type="ECO:0000313" key="1">
    <source>
        <dbReference type="EnsemblPlants" id="AET1Gv20580500.1"/>
    </source>
</evidence>
<reference evidence="1" key="4">
    <citation type="submission" date="2019-03" db="UniProtKB">
        <authorList>
            <consortium name="EnsemblPlants"/>
        </authorList>
    </citation>
    <scope>IDENTIFICATION</scope>
</reference>
<reference evidence="1" key="3">
    <citation type="journal article" date="2017" name="Nature">
        <title>Genome sequence of the progenitor of the wheat D genome Aegilops tauschii.</title>
        <authorList>
            <person name="Luo M.C."/>
            <person name="Gu Y.Q."/>
            <person name="Puiu D."/>
            <person name="Wang H."/>
            <person name="Twardziok S.O."/>
            <person name="Deal K.R."/>
            <person name="Huo N."/>
            <person name="Zhu T."/>
            <person name="Wang L."/>
            <person name="Wang Y."/>
            <person name="McGuire P.E."/>
            <person name="Liu S."/>
            <person name="Long H."/>
            <person name="Ramasamy R.K."/>
            <person name="Rodriguez J.C."/>
            <person name="Van S.L."/>
            <person name="Yuan L."/>
            <person name="Wang Z."/>
            <person name="Xia Z."/>
            <person name="Xiao L."/>
            <person name="Anderson O.D."/>
            <person name="Ouyang S."/>
            <person name="Liang Y."/>
            <person name="Zimin A.V."/>
            <person name="Pertea G."/>
            <person name="Qi P."/>
            <person name="Bennetzen J.L."/>
            <person name="Dai X."/>
            <person name="Dawson M.W."/>
            <person name="Muller H.G."/>
            <person name="Kugler K."/>
            <person name="Rivarola-Duarte L."/>
            <person name="Spannagl M."/>
            <person name="Mayer K.F.X."/>
            <person name="Lu F.H."/>
            <person name="Bevan M.W."/>
            <person name="Leroy P."/>
            <person name="Li P."/>
            <person name="You F.M."/>
            <person name="Sun Q."/>
            <person name="Liu Z."/>
            <person name="Lyons E."/>
            <person name="Wicker T."/>
            <person name="Salzberg S.L."/>
            <person name="Devos K.M."/>
            <person name="Dvorak J."/>
        </authorList>
    </citation>
    <scope>NUCLEOTIDE SEQUENCE [LARGE SCALE GENOMIC DNA]</scope>
    <source>
        <strain evidence="1">cv. AL8/78</strain>
    </source>
</reference>
<proteinExistence type="predicted"/>
<dbReference type="EnsemblPlants" id="AET1Gv20580500.1">
    <property type="protein sequence ID" value="AET1Gv20580500.1"/>
    <property type="gene ID" value="AET1Gv20580500"/>
</dbReference>
<name>A0A452YZ91_AEGTS</name>
<organism evidence="1 2">
    <name type="scientific">Aegilops tauschii subsp. strangulata</name>
    <name type="common">Goatgrass</name>
    <dbReference type="NCBI Taxonomy" id="200361"/>
    <lineage>
        <taxon>Eukaryota</taxon>
        <taxon>Viridiplantae</taxon>
        <taxon>Streptophyta</taxon>
        <taxon>Embryophyta</taxon>
        <taxon>Tracheophyta</taxon>
        <taxon>Spermatophyta</taxon>
        <taxon>Magnoliopsida</taxon>
        <taxon>Liliopsida</taxon>
        <taxon>Poales</taxon>
        <taxon>Poaceae</taxon>
        <taxon>BOP clade</taxon>
        <taxon>Pooideae</taxon>
        <taxon>Triticodae</taxon>
        <taxon>Triticeae</taxon>
        <taxon>Triticinae</taxon>
        <taxon>Aegilops</taxon>
    </lineage>
</organism>
<dbReference type="Proteomes" id="UP000015105">
    <property type="component" value="Chromosome 1D"/>
</dbReference>
<reference evidence="1" key="5">
    <citation type="journal article" date="2021" name="G3 (Bethesda)">
        <title>Aegilops tauschii genome assembly Aet v5.0 features greater sequence contiguity and improved annotation.</title>
        <authorList>
            <person name="Wang L."/>
            <person name="Zhu T."/>
            <person name="Rodriguez J.C."/>
            <person name="Deal K.R."/>
            <person name="Dubcovsky J."/>
            <person name="McGuire P.E."/>
            <person name="Lux T."/>
            <person name="Spannagl M."/>
            <person name="Mayer K.F.X."/>
            <person name="Baldrich P."/>
            <person name="Meyers B.C."/>
            <person name="Huo N."/>
            <person name="Gu Y.Q."/>
            <person name="Zhou H."/>
            <person name="Devos K.M."/>
            <person name="Bennetzen J.L."/>
            <person name="Unver T."/>
            <person name="Budak H."/>
            <person name="Gulick P.J."/>
            <person name="Galiba G."/>
            <person name="Kalapos B."/>
            <person name="Nelson D.R."/>
            <person name="Li P."/>
            <person name="You F.M."/>
            <person name="Luo M.C."/>
            <person name="Dvorak J."/>
        </authorList>
    </citation>
    <scope>NUCLEOTIDE SEQUENCE [LARGE SCALE GENOMIC DNA]</scope>
    <source>
        <strain evidence="1">cv. AL8/78</strain>
    </source>
</reference>
<dbReference type="Gramene" id="AET1Gv20580500.1">
    <property type="protein sequence ID" value="AET1Gv20580500.1"/>
    <property type="gene ID" value="AET1Gv20580500"/>
</dbReference>
<dbReference type="AlphaFoldDB" id="A0A452YZ91"/>
<reference evidence="2" key="2">
    <citation type="journal article" date="2017" name="Nat. Plants">
        <title>The Aegilops tauschii genome reveals multiple impacts of transposons.</title>
        <authorList>
            <person name="Zhao G."/>
            <person name="Zou C."/>
            <person name="Li K."/>
            <person name="Wang K."/>
            <person name="Li T."/>
            <person name="Gao L."/>
            <person name="Zhang X."/>
            <person name="Wang H."/>
            <person name="Yang Z."/>
            <person name="Liu X."/>
            <person name="Jiang W."/>
            <person name="Mao L."/>
            <person name="Kong X."/>
            <person name="Jiao Y."/>
            <person name="Jia J."/>
        </authorList>
    </citation>
    <scope>NUCLEOTIDE SEQUENCE [LARGE SCALE GENOMIC DNA]</scope>
    <source>
        <strain evidence="2">cv. AL8/78</strain>
    </source>
</reference>
<keyword evidence="2" id="KW-1185">Reference proteome</keyword>
<accession>A0A452YZ91</accession>
<reference evidence="2" key="1">
    <citation type="journal article" date="2014" name="Science">
        <title>Ancient hybridizations among the ancestral genomes of bread wheat.</title>
        <authorList>
            <consortium name="International Wheat Genome Sequencing Consortium,"/>
            <person name="Marcussen T."/>
            <person name="Sandve S.R."/>
            <person name="Heier L."/>
            <person name="Spannagl M."/>
            <person name="Pfeifer M."/>
            <person name="Jakobsen K.S."/>
            <person name="Wulff B.B."/>
            <person name="Steuernagel B."/>
            <person name="Mayer K.F."/>
            <person name="Olsen O.A."/>
        </authorList>
    </citation>
    <scope>NUCLEOTIDE SEQUENCE [LARGE SCALE GENOMIC DNA]</scope>
    <source>
        <strain evidence="2">cv. AL8/78</strain>
    </source>
</reference>